<comment type="caution">
    <text evidence="3">The sequence shown here is derived from an EMBL/GenBank/DDBJ whole genome shotgun (WGS) entry which is preliminary data.</text>
</comment>
<dbReference type="Gene3D" id="2.60.120.10">
    <property type="entry name" value="Jelly Rolls"/>
    <property type="match status" value="1"/>
</dbReference>
<dbReference type="Pfam" id="PF13560">
    <property type="entry name" value="HTH_31"/>
    <property type="match status" value="1"/>
</dbReference>
<evidence type="ECO:0000259" key="2">
    <source>
        <dbReference type="PROSITE" id="PS50943"/>
    </source>
</evidence>
<keyword evidence="4" id="KW-1185">Reference proteome</keyword>
<dbReference type="InterPro" id="IPR050807">
    <property type="entry name" value="TransReg_Diox_bact_type"/>
</dbReference>
<dbReference type="SUPFAM" id="SSF47413">
    <property type="entry name" value="lambda repressor-like DNA-binding domains"/>
    <property type="match status" value="1"/>
</dbReference>
<proteinExistence type="predicted"/>
<organism evidence="3 4">
    <name type="scientific">Nocardioides fonticola</name>
    <dbReference type="NCBI Taxonomy" id="450363"/>
    <lineage>
        <taxon>Bacteria</taxon>
        <taxon>Bacillati</taxon>
        <taxon>Actinomycetota</taxon>
        <taxon>Actinomycetes</taxon>
        <taxon>Propionibacteriales</taxon>
        <taxon>Nocardioidaceae</taxon>
        <taxon>Nocardioides</taxon>
    </lineage>
</organism>
<evidence type="ECO:0000313" key="4">
    <source>
        <dbReference type="Proteomes" id="UP001501495"/>
    </source>
</evidence>
<dbReference type="CDD" id="cd00093">
    <property type="entry name" value="HTH_XRE"/>
    <property type="match status" value="1"/>
</dbReference>
<keyword evidence="1" id="KW-0238">DNA-binding</keyword>
<gene>
    <name evidence="3" type="ORF">GCM10022215_08150</name>
</gene>
<name>A0ABP7XDP8_9ACTN</name>
<sequence>MVPGTTSMLPVLDATGTDRVGERIRALRRARGLTLVQLAGLADLSHPFLSQIERGLARPSLASLERIAHALGASQVELLTFTEPGSADAAPSVLRAAEGARGAYGGESEARVLLDAGSPFRSLEVRGDNTAFGPAWVHAEHEWFYVLDGIVEVDLGGLVEALGVGDSASCPGGVPHCWRSPDGRPYRLLIVKEQVHRP</sequence>
<reference evidence="4" key="1">
    <citation type="journal article" date="2019" name="Int. J. Syst. Evol. Microbiol.">
        <title>The Global Catalogue of Microorganisms (GCM) 10K type strain sequencing project: providing services to taxonomists for standard genome sequencing and annotation.</title>
        <authorList>
            <consortium name="The Broad Institute Genomics Platform"/>
            <consortium name="The Broad Institute Genome Sequencing Center for Infectious Disease"/>
            <person name="Wu L."/>
            <person name="Ma J."/>
        </authorList>
    </citation>
    <scope>NUCLEOTIDE SEQUENCE [LARGE SCALE GENOMIC DNA]</scope>
    <source>
        <strain evidence="4">JCM 16703</strain>
    </source>
</reference>
<dbReference type="Pfam" id="PF07883">
    <property type="entry name" value="Cupin_2"/>
    <property type="match status" value="1"/>
</dbReference>
<dbReference type="PANTHER" id="PTHR46797:SF1">
    <property type="entry name" value="METHYLPHOSPHONATE SYNTHASE"/>
    <property type="match status" value="1"/>
</dbReference>
<dbReference type="InterPro" id="IPR014710">
    <property type="entry name" value="RmlC-like_jellyroll"/>
</dbReference>
<dbReference type="Gene3D" id="1.10.260.40">
    <property type="entry name" value="lambda repressor-like DNA-binding domains"/>
    <property type="match status" value="1"/>
</dbReference>
<dbReference type="Proteomes" id="UP001501495">
    <property type="component" value="Unassembled WGS sequence"/>
</dbReference>
<dbReference type="PROSITE" id="PS50943">
    <property type="entry name" value="HTH_CROC1"/>
    <property type="match status" value="1"/>
</dbReference>
<dbReference type="PANTHER" id="PTHR46797">
    <property type="entry name" value="HTH-TYPE TRANSCRIPTIONAL REGULATOR"/>
    <property type="match status" value="1"/>
</dbReference>
<accession>A0ABP7XDP8</accession>
<dbReference type="EMBL" id="BAAAZH010000006">
    <property type="protein sequence ID" value="GAA4112014.1"/>
    <property type="molecule type" value="Genomic_DNA"/>
</dbReference>
<evidence type="ECO:0000313" key="3">
    <source>
        <dbReference type="EMBL" id="GAA4112014.1"/>
    </source>
</evidence>
<dbReference type="InterPro" id="IPR010982">
    <property type="entry name" value="Lambda_DNA-bd_dom_sf"/>
</dbReference>
<dbReference type="InterPro" id="IPR013096">
    <property type="entry name" value="Cupin_2"/>
</dbReference>
<dbReference type="InterPro" id="IPR011051">
    <property type="entry name" value="RmlC_Cupin_sf"/>
</dbReference>
<dbReference type="SUPFAM" id="SSF51182">
    <property type="entry name" value="RmlC-like cupins"/>
    <property type="match status" value="1"/>
</dbReference>
<protein>
    <submittedName>
        <fullName evidence="3">XRE family transcriptional regulator</fullName>
    </submittedName>
</protein>
<dbReference type="SMART" id="SM00530">
    <property type="entry name" value="HTH_XRE"/>
    <property type="match status" value="1"/>
</dbReference>
<dbReference type="RefSeq" id="WP_344731952.1">
    <property type="nucleotide sequence ID" value="NZ_BAAAZH010000006.1"/>
</dbReference>
<feature type="domain" description="HTH cro/C1-type" evidence="2">
    <location>
        <begin position="24"/>
        <end position="78"/>
    </location>
</feature>
<dbReference type="InterPro" id="IPR001387">
    <property type="entry name" value="Cro/C1-type_HTH"/>
</dbReference>
<evidence type="ECO:0000256" key="1">
    <source>
        <dbReference type="ARBA" id="ARBA00023125"/>
    </source>
</evidence>